<evidence type="ECO:0000256" key="9">
    <source>
        <dbReference type="PROSITE-ProRule" id="PRU01373"/>
    </source>
</evidence>
<organism evidence="12 13">
    <name type="scientific">Oceaniferula flava</name>
    <dbReference type="NCBI Taxonomy" id="2800421"/>
    <lineage>
        <taxon>Bacteria</taxon>
        <taxon>Pseudomonadati</taxon>
        <taxon>Verrucomicrobiota</taxon>
        <taxon>Verrucomicrobiia</taxon>
        <taxon>Verrucomicrobiales</taxon>
        <taxon>Verrucomicrobiaceae</taxon>
        <taxon>Oceaniferula</taxon>
    </lineage>
</organism>
<dbReference type="EMBL" id="JAENIG010000003">
    <property type="protein sequence ID" value="MBK1854405.1"/>
    <property type="molecule type" value="Genomic_DNA"/>
</dbReference>
<feature type="signal peptide" evidence="10">
    <location>
        <begin position="1"/>
        <end position="36"/>
    </location>
</feature>
<dbReference type="GO" id="GO:0016757">
    <property type="term" value="F:glycosyltransferase activity"/>
    <property type="evidence" value="ECO:0007669"/>
    <property type="project" value="UniProtKB-KW"/>
</dbReference>
<accession>A0AAE2SAC2</accession>
<evidence type="ECO:0000256" key="8">
    <source>
        <dbReference type="ARBA" id="ARBA00023316"/>
    </source>
</evidence>
<keyword evidence="6 9" id="KW-0133">Cell shape</keyword>
<protein>
    <submittedName>
        <fullName evidence="12">L,D-transpeptidase</fullName>
    </submittedName>
</protein>
<evidence type="ECO:0000256" key="7">
    <source>
        <dbReference type="ARBA" id="ARBA00022984"/>
    </source>
</evidence>
<evidence type="ECO:0000256" key="2">
    <source>
        <dbReference type="ARBA" id="ARBA00005992"/>
    </source>
</evidence>
<dbReference type="PANTHER" id="PTHR30582:SF24">
    <property type="entry name" value="L,D-TRANSPEPTIDASE ERFK_SRFK-RELATED"/>
    <property type="match status" value="1"/>
</dbReference>
<dbReference type="GO" id="GO:0005576">
    <property type="term" value="C:extracellular region"/>
    <property type="evidence" value="ECO:0007669"/>
    <property type="project" value="TreeGrafter"/>
</dbReference>
<dbReference type="Gene3D" id="2.40.440.10">
    <property type="entry name" value="L,D-transpeptidase catalytic domain-like"/>
    <property type="match status" value="1"/>
</dbReference>
<keyword evidence="7 9" id="KW-0573">Peptidoglycan synthesis</keyword>
<dbReference type="GO" id="GO:0018104">
    <property type="term" value="P:peptidoglycan-protein cross-linking"/>
    <property type="evidence" value="ECO:0007669"/>
    <property type="project" value="TreeGrafter"/>
</dbReference>
<feature type="active site" description="Proton donor/acceptor" evidence="9">
    <location>
        <position position="161"/>
    </location>
</feature>
<gene>
    <name evidence="12" type="ORF">JIN83_05515</name>
</gene>
<name>A0AAE2SAC2_9BACT</name>
<feature type="active site" description="Nucleophile" evidence="9">
    <location>
        <position position="177"/>
    </location>
</feature>
<evidence type="ECO:0000256" key="1">
    <source>
        <dbReference type="ARBA" id="ARBA00004752"/>
    </source>
</evidence>
<dbReference type="PANTHER" id="PTHR30582">
    <property type="entry name" value="L,D-TRANSPEPTIDASE"/>
    <property type="match status" value="1"/>
</dbReference>
<dbReference type="PROSITE" id="PS52029">
    <property type="entry name" value="LD_TPASE"/>
    <property type="match status" value="1"/>
</dbReference>
<dbReference type="InterPro" id="IPR005490">
    <property type="entry name" value="LD_TPept_cat_dom"/>
</dbReference>
<dbReference type="SUPFAM" id="SSF141523">
    <property type="entry name" value="L,D-transpeptidase catalytic domain-like"/>
    <property type="match status" value="1"/>
</dbReference>
<evidence type="ECO:0000256" key="3">
    <source>
        <dbReference type="ARBA" id="ARBA00022676"/>
    </source>
</evidence>
<dbReference type="CDD" id="cd16913">
    <property type="entry name" value="YkuD_like"/>
    <property type="match status" value="1"/>
</dbReference>
<evidence type="ECO:0000313" key="13">
    <source>
        <dbReference type="Proteomes" id="UP000634206"/>
    </source>
</evidence>
<dbReference type="RefSeq" id="WP_309489012.1">
    <property type="nucleotide sequence ID" value="NZ_JAENIG010000003.1"/>
</dbReference>
<keyword evidence="8 9" id="KW-0961">Cell wall biogenesis/degradation</keyword>
<keyword evidence="3" id="KW-0328">Glycosyltransferase</keyword>
<keyword evidence="5" id="KW-0378">Hydrolase</keyword>
<evidence type="ECO:0000256" key="10">
    <source>
        <dbReference type="SAM" id="SignalP"/>
    </source>
</evidence>
<evidence type="ECO:0000256" key="6">
    <source>
        <dbReference type="ARBA" id="ARBA00022960"/>
    </source>
</evidence>
<comment type="pathway">
    <text evidence="1 9">Cell wall biogenesis; peptidoglycan biosynthesis.</text>
</comment>
<dbReference type="GO" id="GO:0071972">
    <property type="term" value="F:peptidoglycan L,D-transpeptidase activity"/>
    <property type="evidence" value="ECO:0007669"/>
    <property type="project" value="TreeGrafter"/>
</dbReference>
<dbReference type="InterPro" id="IPR038063">
    <property type="entry name" value="Transpep_catalytic_dom"/>
</dbReference>
<evidence type="ECO:0000259" key="11">
    <source>
        <dbReference type="PROSITE" id="PS52029"/>
    </source>
</evidence>
<proteinExistence type="inferred from homology"/>
<evidence type="ECO:0000256" key="5">
    <source>
        <dbReference type="ARBA" id="ARBA00022801"/>
    </source>
</evidence>
<feature type="chain" id="PRO_5042084670" evidence="10">
    <location>
        <begin position="37"/>
        <end position="227"/>
    </location>
</feature>
<evidence type="ECO:0000313" key="12">
    <source>
        <dbReference type="EMBL" id="MBK1854405.1"/>
    </source>
</evidence>
<keyword evidence="10" id="KW-0732">Signal</keyword>
<dbReference type="GO" id="GO:0071555">
    <property type="term" value="P:cell wall organization"/>
    <property type="evidence" value="ECO:0007669"/>
    <property type="project" value="UniProtKB-UniRule"/>
</dbReference>
<dbReference type="InterPro" id="IPR050979">
    <property type="entry name" value="LD-transpeptidase"/>
</dbReference>
<sequence>MFGSPDLTQTALAGANYCRRLASAALSMKAALPVLAAACMGFALNSCSDANPDNGVVISVKDQRMLLIKEGRPVKSYPVSTSKFGLGDRRGSNCTPIGRMEVAKKIGNGAPSGAVFKSRQRTGEILPPNAPGRDPIVSRILWLRGKQDSTRNAFSRYIYIHGTPEEYTIGQPRSYGCIRMKSNDVIDLYKKLGVGSEVHVIKGPLVNTHAGKDYFASQTKYLPAAGS</sequence>
<comment type="similarity">
    <text evidence="2">Belongs to the YkuD family.</text>
</comment>
<comment type="caution">
    <text evidence="12">The sequence shown here is derived from an EMBL/GenBank/DDBJ whole genome shotgun (WGS) entry which is preliminary data.</text>
</comment>
<dbReference type="Proteomes" id="UP000634206">
    <property type="component" value="Unassembled WGS sequence"/>
</dbReference>
<feature type="domain" description="L,D-TPase catalytic" evidence="11">
    <location>
        <begin position="54"/>
        <end position="201"/>
    </location>
</feature>
<evidence type="ECO:0000256" key="4">
    <source>
        <dbReference type="ARBA" id="ARBA00022679"/>
    </source>
</evidence>
<dbReference type="Pfam" id="PF03734">
    <property type="entry name" value="YkuD"/>
    <property type="match status" value="1"/>
</dbReference>
<keyword evidence="4" id="KW-0808">Transferase</keyword>
<dbReference type="GO" id="GO:0008360">
    <property type="term" value="P:regulation of cell shape"/>
    <property type="evidence" value="ECO:0007669"/>
    <property type="project" value="UniProtKB-UniRule"/>
</dbReference>
<dbReference type="AlphaFoldDB" id="A0AAE2SAC2"/>
<reference evidence="12" key="1">
    <citation type="submission" date="2021-01" db="EMBL/GenBank/DDBJ databases">
        <title>Modified the classification status of verrucomicrobia.</title>
        <authorList>
            <person name="Feng X."/>
        </authorList>
    </citation>
    <scope>NUCLEOTIDE SEQUENCE</scope>
    <source>
        <strain evidence="12">5K15</strain>
    </source>
</reference>
<keyword evidence="13" id="KW-1185">Reference proteome</keyword>